<dbReference type="SUPFAM" id="SSF51735">
    <property type="entry name" value="NAD(P)-binding Rossmann-fold domains"/>
    <property type="match status" value="1"/>
</dbReference>
<proteinExistence type="inferred from homology"/>
<dbReference type="SUPFAM" id="SSF48179">
    <property type="entry name" value="6-phosphogluconate dehydrogenase C-terminal domain-like"/>
    <property type="match status" value="1"/>
</dbReference>
<keyword evidence="3 4" id="KW-0560">Oxidoreductase</keyword>
<comment type="catalytic activity">
    <reaction evidence="4">
        <text>L-proline + NAD(+) = (S)-1-pyrroline-5-carboxylate + NADH + 2 H(+)</text>
        <dbReference type="Rhea" id="RHEA:14105"/>
        <dbReference type="ChEBI" id="CHEBI:15378"/>
        <dbReference type="ChEBI" id="CHEBI:17388"/>
        <dbReference type="ChEBI" id="CHEBI:57540"/>
        <dbReference type="ChEBI" id="CHEBI:57945"/>
        <dbReference type="ChEBI" id="CHEBI:60039"/>
        <dbReference type="EC" id="1.5.1.2"/>
    </reaction>
</comment>
<accession>A0A6G7VKB0</accession>
<dbReference type="InterPro" id="IPR028939">
    <property type="entry name" value="P5C_Rdtase_cat_N"/>
</dbReference>
<dbReference type="GO" id="GO:0055129">
    <property type="term" value="P:L-proline biosynthetic process"/>
    <property type="evidence" value="ECO:0007669"/>
    <property type="project" value="UniProtKB-UniRule"/>
</dbReference>
<keyword evidence="10" id="KW-1185">Reference proteome</keyword>
<dbReference type="GO" id="GO:0005737">
    <property type="term" value="C:cytoplasm"/>
    <property type="evidence" value="ECO:0007669"/>
    <property type="project" value="UniProtKB-SubCell"/>
</dbReference>
<evidence type="ECO:0000313" key="10">
    <source>
        <dbReference type="Proteomes" id="UP000500791"/>
    </source>
</evidence>
<feature type="binding site" evidence="6">
    <location>
        <begin position="14"/>
        <end position="19"/>
    </location>
    <ligand>
        <name>NADP(+)</name>
        <dbReference type="ChEBI" id="CHEBI:58349"/>
    </ligand>
</feature>
<feature type="binding site" evidence="6">
    <location>
        <position position="59"/>
    </location>
    <ligand>
        <name>NADPH</name>
        <dbReference type="ChEBI" id="CHEBI:57783"/>
    </ligand>
</feature>
<name>A0A6G7VKB0_9RHOB</name>
<dbReference type="InterPro" id="IPR008927">
    <property type="entry name" value="6-PGluconate_DH-like_C_sf"/>
</dbReference>
<keyword evidence="2 4" id="KW-0521">NADP</keyword>
<dbReference type="KEGG" id="mon:G8E03_05625"/>
<organism evidence="9 10">
    <name type="scientific">Pontivivens nitratireducens</name>
    <dbReference type="NCBI Taxonomy" id="2758038"/>
    <lineage>
        <taxon>Bacteria</taxon>
        <taxon>Pseudomonadati</taxon>
        <taxon>Pseudomonadota</taxon>
        <taxon>Alphaproteobacteria</taxon>
        <taxon>Rhodobacterales</taxon>
        <taxon>Paracoccaceae</taxon>
        <taxon>Pontivivens</taxon>
    </lineage>
</organism>
<evidence type="ECO:0000259" key="8">
    <source>
        <dbReference type="Pfam" id="PF14748"/>
    </source>
</evidence>
<dbReference type="PANTHER" id="PTHR11645:SF0">
    <property type="entry name" value="PYRROLINE-5-CARBOXYLATE REDUCTASE 3"/>
    <property type="match status" value="1"/>
</dbReference>
<evidence type="ECO:0000259" key="7">
    <source>
        <dbReference type="Pfam" id="PF03807"/>
    </source>
</evidence>
<protein>
    <recommendedName>
        <fullName evidence="4 5">Pyrroline-5-carboxylate reductase</fullName>
        <shortName evidence="4">P5C reductase</shortName>
        <shortName evidence="4">P5CR</shortName>
        <ecNumber evidence="4 5">1.5.1.2</ecNumber>
    </recommendedName>
    <alternativeName>
        <fullName evidence="4">PCA reductase</fullName>
    </alternativeName>
</protein>
<comment type="pathway">
    <text evidence="4">Amino-acid biosynthesis; L-proline biosynthesis; L-proline from L-glutamate 5-semialdehyde: step 1/1.</text>
</comment>
<dbReference type="EC" id="1.5.1.2" evidence="4 5"/>
<dbReference type="PIRSF" id="PIRSF000193">
    <property type="entry name" value="Pyrrol-5-carb_rd"/>
    <property type="match status" value="1"/>
</dbReference>
<sequence length="273" mass="28149">MSLERIDRQGLVLLGCGKMGSAMLEGWLARGVAPSSISVIDPYPSDRLESLAQQGLRLNEAPPKDPAICILAVKPQMMTDALPQISDLAQGGTIFLSIAAGSTLAYFERVLGDKAAIVRAMPNTPAAVGRGITAIVGNGAAGAEALDLAEELLQAVGQTVRIEDEAQMDAVTAVSGSGPAYVFHMIEAMAAAGEAQGLDPELAMTLARATVAGAGVLAEQADETPERLRVNVTSKGGTTAAALAVLMDDQTGLAQLMRRAVNAAADRSRELGE</sequence>
<evidence type="ECO:0000256" key="5">
    <source>
        <dbReference type="NCBIfam" id="TIGR00112"/>
    </source>
</evidence>
<feature type="domain" description="Pyrroline-5-carboxylate reductase dimerisation" evidence="8">
    <location>
        <begin position="165"/>
        <end position="271"/>
    </location>
</feature>
<keyword evidence="4" id="KW-0963">Cytoplasm</keyword>
<evidence type="ECO:0000313" key="9">
    <source>
        <dbReference type="EMBL" id="QIK40288.1"/>
    </source>
</evidence>
<comment type="similarity">
    <text evidence="1 4">Belongs to the pyrroline-5-carboxylate reductase family.</text>
</comment>
<comment type="catalytic activity">
    <reaction evidence="4">
        <text>L-proline + NADP(+) = (S)-1-pyrroline-5-carboxylate + NADPH + 2 H(+)</text>
        <dbReference type="Rhea" id="RHEA:14109"/>
        <dbReference type="ChEBI" id="CHEBI:15378"/>
        <dbReference type="ChEBI" id="CHEBI:17388"/>
        <dbReference type="ChEBI" id="CHEBI:57783"/>
        <dbReference type="ChEBI" id="CHEBI:58349"/>
        <dbReference type="ChEBI" id="CHEBI:60039"/>
        <dbReference type="EC" id="1.5.1.2"/>
    </reaction>
</comment>
<dbReference type="Gene3D" id="1.10.3730.10">
    <property type="entry name" value="ProC C-terminal domain-like"/>
    <property type="match status" value="1"/>
</dbReference>
<dbReference type="InterPro" id="IPR000304">
    <property type="entry name" value="Pyrroline-COOH_reductase"/>
</dbReference>
<dbReference type="GO" id="GO:0004735">
    <property type="term" value="F:pyrroline-5-carboxylate reductase activity"/>
    <property type="evidence" value="ECO:0007669"/>
    <property type="project" value="UniProtKB-UniRule"/>
</dbReference>
<dbReference type="PANTHER" id="PTHR11645">
    <property type="entry name" value="PYRROLINE-5-CARBOXYLATE REDUCTASE"/>
    <property type="match status" value="1"/>
</dbReference>
<dbReference type="HAMAP" id="MF_01925">
    <property type="entry name" value="P5C_reductase"/>
    <property type="match status" value="1"/>
</dbReference>
<feature type="domain" description="Pyrroline-5-carboxylate reductase catalytic N-terminal" evidence="7">
    <location>
        <begin position="12"/>
        <end position="101"/>
    </location>
</feature>
<evidence type="ECO:0000256" key="6">
    <source>
        <dbReference type="PIRSR" id="PIRSR000193-1"/>
    </source>
</evidence>
<keyword evidence="4" id="KW-0028">Amino-acid biosynthesis</keyword>
<reference evidence="9 10" key="1">
    <citation type="submission" date="2020-03" db="EMBL/GenBank/DDBJ databases">
        <title>Complete genome sequence of Monaibacterium sp. ALG8 with diverse plasmids.</title>
        <authorList>
            <person name="Sun C."/>
        </authorList>
    </citation>
    <scope>NUCLEOTIDE SEQUENCE [LARGE SCALE GENOMIC DNA]</scope>
    <source>
        <strain evidence="9 10">ALG8</strain>
    </source>
</reference>
<evidence type="ECO:0000256" key="3">
    <source>
        <dbReference type="ARBA" id="ARBA00023002"/>
    </source>
</evidence>
<dbReference type="UniPathway" id="UPA00098">
    <property type="reaction ID" value="UER00361"/>
</dbReference>
<dbReference type="InterPro" id="IPR036291">
    <property type="entry name" value="NAD(P)-bd_dom_sf"/>
</dbReference>
<dbReference type="AlphaFoldDB" id="A0A6G7VKB0"/>
<dbReference type="InterPro" id="IPR029036">
    <property type="entry name" value="P5CR_dimer"/>
</dbReference>
<comment type="function">
    <text evidence="4">Catalyzes the reduction of 1-pyrroline-5-carboxylate (PCA) to L-proline.</text>
</comment>
<dbReference type="EMBL" id="CP049811">
    <property type="protein sequence ID" value="QIK40288.1"/>
    <property type="molecule type" value="Genomic_DNA"/>
</dbReference>
<feature type="binding site" evidence="6">
    <location>
        <begin position="72"/>
        <end position="75"/>
    </location>
    <ligand>
        <name>NADP(+)</name>
        <dbReference type="ChEBI" id="CHEBI:58349"/>
    </ligand>
</feature>
<dbReference type="Pfam" id="PF14748">
    <property type="entry name" value="P5CR_dimer"/>
    <property type="match status" value="1"/>
</dbReference>
<dbReference type="FunFam" id="1.10.3730.10:FF:000001">
    <property type="entry name" value="Pyrroline-5-carboxylate reductase"/>
    <property type="match status" value="1"/>
</dbReference>
<evidence type="ECO:0000256" key="2">
    <source>
        <dbReference type="ARBA" id="ARBA00022857"/>
    </source>
</evidence>
<dbReference type="NCBIfam" id="TIGR00112">
    <property type="entry name" value="proC"/>
    <property type="match status" value="1"/>
</dbReference>
<evidence type="ECO:0000256" key="1">
    <source>
        <dbReference type="ARBA" id="ARBA00005525"/>
    </source>
</evidence>
<evidence type="ECO:0000256" key="4">
    <source>
        <dbReference type="HAMAP-Rule" id="MF_01925"/>
    </source>
</evidence>
<comment type="subcellular location">
    <subcellularLocation>
        <location evidence="4">Cytoplasm</location>
    </subcellularLocation>
</comment>
<dbReference type="RefSeq" id="WP_166189585.1">
    <property type="nucleotide sequence ID" value="NZ_CP049811.1"/>
</dbReference>
<keyword evidence="4" id="KW-0641">Proline biosynthesis</keyword>
<dbReference type="Proteomes" id="UP000500791">
    <property type="component" value="Chromosome"/>
</dbReference>
<dbReference type="Gene3D" id="3.40.50.720">
    <property type="entry name" value="NAD(P)-binding Rossmann-like Domain"/>
    <property type="match status" value="1"/>
</dbReference>
<gene>
    <name evidence="4" type="primary">proC</name>
    <name evidence="9" type="ORF">G8E03_05625</name>
</gene>
<dbReference type="Pfam" id="PF03807">
    <property type="entry name" value="F420_oxidored"/>
    <property type="match status" value="1"/>
</dbReference>